<dbReference type="Pfam" id="PF00435">
    <property type="entry name" value="Spectrin"/>
    <property type="match status" value="3"/>
</dbReference>
<protein>
    <recommendedName>
        <fullName evidence="9">PH domain-containing protein</fullName>
    </recommendedName>
</protein>
<dbReference type="InterPro" id="IPR018159">
    <property type="entry name" value="Spectrin/alpha-actinin"/>
</dbReference>
<dbReference type="EMBL" id="JAUPFM010000016">
    <property type="protein sequence ID" value="KAK2826520.1"/>
    <property type="molecule type" value="Genomic_DNA"/>
</dbReference>
<dbReference type="GO" id="GO:0005737">
    <property type="term" value="C:cytoplasm"/>
    <property type="evidence" value="ECO:0007669"/>
    <property type="project" value="UniProtKB-ARBA"/>
</dbReference>
<dbReference type="InterPro" id="IPR001849">
    <property type="entry name" value="PH_domain"/>
</dbReference>
<dbReference type="PROSITE" id="PS50003">
    <property type="entry name" value="PH_DOMAIN"/>
    <property type="match status" value="1"/>
</dbReference>
<dbReference type="Pfam" id="PF15410">
    <property type="entry name" value="PH_9"/>
    <property type="match status" value="1"/>
</dbReference>
<dbReference type="PRINTS" id="PR00683">
    <property type="entry name" value="SPECTRINPH"/>
</dbReference>
<gene>
    <name evidence="10" type="ORF">Q5P01_020734</name>
</gene>
<evidence type="ECO:0000256" key="8">
    <source>
        <dbReference type="SAM" id="MobiDB-lite"/>
    </source>
</evidence>
<evidence type="ECO:0000256" key="4">
    <source>
        <dbReference type="ARBA" id="ARBA00022490"/>
    </source>
</evidence>
<dbReference type="GO" id="GO:0005856">
    <property type="term" value="C:cytoskeleton"/>
    <property type="evidence" value="ECO:0007669"/>
    <property type="project" value="UniProtKB-SubCell"/>
</dbReference>
<dbReference type="InterPro" id="IPR001605">
    <property type="entry name" value="PH_dom-spectrin-type"/>
</dbReference>
<dbReference type="SUPFAM" id="SSF46966">
    <property type="entry name" value="Spectrin repeat"/>
    <property type="match status" value="2"/>
</dbReference>
<dbReference type="InterPro" id="IPR041681">
    <property type="entry name" value="PH_9"/>
</dbReference>
<evidence type="ECO:0000256" key="2">
    <source>
        <dbReference type="ARBA" id="ARBA00006826"/>
    </source>
</evidence>
<dbReference type="GO" id="GO:0016020">
    <property type="term" value="C:membrane"/>
    <property type="evidence" value="ECO:0007669"/>
    <property type="project" value="UniProtKB-ARBA"/>
</dbReference>
<evidence type="ECO:0000256" key="1">
    <source>
        <dbReference type="ARBA" id="ARBA00004245"/>
    </source>
</evidence>
<dbReference type="SUPFAM" id="SSF50729">
    <property type="entry name" value="PH domain-like"/>
    <property type="match status" value="1"/>
</dbReference>
<evidence type="ECO:0000256" key="5">
    <source>
        <dbReference type="ARBA" id="ARBA00022737"/>
    </source>
</evidence>
<feature type="region of interest" description="Disordered" evidence="8">
    <location>
        <begin position="458"/>
        <end position="507"/>
    </location>
</feature>
<sequence>MHAAFERDITALGKQVQQFQETAARLHAQYAGNRADSIQATEAEVVEAWKGLLDACDGRRVRLVDTAEKFRFFTMVRDLMAWMESIVQQIETQEKPRDVSSVELLQKYHQGIRSEIEARGAKFSSCIDLGKALYKRKHRDSAEIKEKLGQLLEKRKEMMFKWDDRWDWLRLLLEVCQFARDASVAEAWLVAQEPYVTSRDLGQTVDEVEKLLKRHEAFEKSTATWEERFSALERLTTLELLELRKLQQEIEKFSEEEHYSDKDSRREDTGFVEESSQLYTIEEQTLSGSGAVEPSSGLLEGTTGDSTVPAVSEMRESGSLELEPSVSVVTPKEPESAAALPVEPVGAETVLQEGLLSRKHDVDSSGKKASNRSWNNLYCVLKPGQLSAYKDAKSFGHGATYHGEDPLALTNASWEILSNYKKKKHVFKLRLGDGSEYLFQCKDEEELQHWSQAMEKAVQPLAAEEASGPSGAKAHSLPPPSSSAALPEPSSAKKDKEKKFSRFAKKK</sequence>
<dbReference type="CDD" id="cd10571">
    <property type="entry name" value="PH_beta_spectrin"/>
    <property type="match status" value="1"/>
</dbReference>
<dbReference type="InterPro" id="IPR011993">
    <property type="entry name" value="PH-like_dom_sf"/>
</dbReference>
<accession>A0AA88LZA3</accession>
<reference evidence="10" key="1">
    <citation type="submission" date="2023-07" db="EMBL/GenBank/DDBJ databases">
        <title>Chromosome-level Genome Assembly of Striped Snakehead (Channa striata).</title>
        <authorList>
            <person name="Liu H."/>
        </authorList>
    </citation>
    <scope>NUCLEOTIDE SEQUENCE</scope>
    <source>
        <strain evidence="10">Gz</strain>
        <tissue evidence="10">Muscle</tissue>
    </source>
</reference>
<dbReference type="FunFam" id="1.20.58.60:FF:000011">
    <property type="entry name" value="Spectrin beta chain"/>
    <property type="match status" value="1"/>
</dbReference>
<dbReference type="GO" id="GO:0005543">
    <property type="term" value="F:phospholipid binding"/>
    <property type="evidence" value="ECO:0007669"/>
    <property type="project" value="InterPro"/>
</dbReference>
<dbReference type="Gene3D" id="2.30.29.30">
    <property type="entry name" value="Pleckstrin-homology domain (PH domain)/Phosphotyrosine-binding domain (PTB)"/>
    <property type="match status" value="1"/>
</dbReference>
<dbReference type="AlphaFoldDB" id="A0AA88LZA3"/>
<comment type="subcellular location">
    <subcellularLocation>
        <location evidence="1">Cytoplasm</location>
        <location evidence="1">Cytoskeleton</location>
    </subcellularLocation>
</comment>
<keyword evidence="4" id="KW-0963">Cytoplasm</keyword>
<dbReference type="SMART" id="SM00233">
    <property type="entry name" value="PH"/>
    <property type="match status" value="1"/>
</dbReference>
<dbReference type="SMART" id="SM00150">
    <property type="entry name" value="SPEC"/>
    <property type="match status" value="2"/>
</dbReference>
<dbReference type="InterPro" id="IPR002017">
    <property type="entry name" value="Spectrin_repeat"/>
</dbReference>
<feature type="compositionally biased region" description="Basic and acidic residues" evidence="8">
    <location>
        <begin position="491"/>
        <end position="500"/>
    </location>
</feature>
<dbReference type="CDD" id="cd00176">
    <property type="entry name" value="SPEC"/>
    <property type="match status" value="1"/>
</dbReference>
<organism evidence="10 11">
    <name type="scientific">Channa striata</name>
    <name type="common">Snakehead murrel</name>
    <name type="synonym">Ophicephalus striatus</name>
    <dbReference type="NCBI Taxonomy" id="64152"/>
    <lineage>
        <taxon>Eukaryota</taxon>
        <taxon>Metazoa</taxon>
        <taxon>Chordata</taxon>
        <taxon>Craniata</taxon>
        <taxon>Vertebrata</taxon>
        <taxon>Euteleostomi</taxon>
        <taxon>Actinopterygii</taxon>
        <taxon>Neopterygii</taxon>
        <taxon>Teleostei</taxon>
        <taxon>Neoteleostei</taxon>
        <taxon>Acanthomorphata</taxon>
        <taxon>Anabantaria</taxon>
        <taxon>Anabantiformes</taxon>
        <taxon>Channoidei</taxon>
        <taxon>Channidae</taxon>
        <taxon>Channa</taxon>
    </lineage>
</organism>
<evidence type="ECO:0000259" key="9">
    <source>
        <dbReference type="PROSITE" id="PS50003"/>
    </source>
</evidence>
<dbReference type="Proteomes" id="UP001187415">
    <property type="component" value="Unassembled WGS sequence"/>
</dbReference>
<dbReference type="PANTHER" id="PTHR11915">
    <property type="entry name" value="SPECTRIN/FILAMIN RELATED CYTOSKELETAL PROTEIN"/>
    <property type="match status" value="1"/>
</dbReference>
<feature type="compositionally biased region" description="Low complexity" evidence="8">
    <location>
        <begin position="472"/>
        <end position="490"/>
    </location>
</feature>
<evidence type="ECO:0000256" key="6">
    <source>
        <dbReference type="ARBA" id="ARBA00023203"/>
    </source>
</evidence>
<name>A0AA88LZA3_CHASR</name>
<dbReference type="GO" id="GO:0003779">
    <property type="term" value="F:actin binding"/>
    <property type="evidence" value="ECO:0007669"/>
    <property type="project" value="UniProtKB-KW"/>
</dbReference>
<feature type="region of interest" description="Disordered" evidence="8">
    <location>
        <begin position="282"/>
        <end position="326"/>
    </location>
</feature>
<keyword evidence="3" id="KW-0117">Actin capping</keyword>
<proteinExistence type="inferred from homology"/>
<keyword evidence="11" id="KW-1185">Reference proteome</keyword>
<keyword evidence="6" id="KW-0009">Actin-binding</keyword>
<dbReference type="FunFam" id="1.20.58.60:FF:000018">
    <property type="entry name" value="Spectrin beta chain"/>
    <property type="match status" value="1"/>
</dbReference>
<keyword evidence="5" id="KW-0677">Repeat</keyword>
<comment type="caution">
    <text evidence="10">The sequence shown here is derived from an EMBL/GenBank/DDBJ whole genome shotgun (WGS) entry which is preliminary data.</text>
</comment>
<keyword evidence="7" id="KW-0206">Cytoskeleton</keyword>
<dbReference type="Gene3D" id="1.20.58.60">
    <property type="match status" value="2"/>
</dbReference>
<evidence type="ECO:0000313" key="11">
    <source>
        <dbReference type="Proteomes" id="UP001187415"/>
    </source>
</evidence>
<feature type="domain" description="PH" evidence="9">
    <location>
        <begin position="349"/>
        <end position="459"/>
    </location>
</feature>
<evidence type="ECO:0000256" key="7">
    <source>
        <dbReference type="ARBA" id="ARBA00023212"/>
    </source>
</evidence>
<dbReference type="FunFam" id="2.30.29.30:FF:000024">
    <property type="entry name" value="Spectrin beta chain"/>
    <property type="match status" value="1"/>
</dbReference>
<evidence type="ECO:0000256" key="3">
    <source>
        <dbReference type="ARBA" id="ARBA00022467"/>
    </source>
</evidence>
<comment type="similarity">
    <text evidence="2">Belongs to the spectrin family.</text>
</comment>
<dbReference type="GO" id="GO:0051693">
    <property type="term" value="P:actin filament capping"/>
    <property type="evidence" value="ECO:0007669"/>
    <property type="project" value="UniProtKB-KW"/>
</dbReference>
<evidence type="ECO:0000313" key="10">
    <source>
        <dbReference type="EMBL" id="KAK2826520.1"/>
    </source>
</evidence>